<evidence type="ECO:0000313" key="2">
    <source>
        <dbReference type="EMBL" id="MED6126556.1"/>
    </source>
</evidence>
<dbReference type="EMBL" id="JASCZI010031342">
    <property type="protein sequence ID" value="MED6126556.1"/>
    <property type="molecule type" value="Genomic_DNA"/>
</dbReference>
<evidence type="ECO:0000313" key="3">
    <source>
        <dbReference type="Proteomes" id="UP001341840"/>
    </source>
</evidence>
<protein>
    <submittedName>
        <fullName evidence="2">Uncharacterized protein</fullName>
    </submittedName>
</protein>
<proteinExistence type="predicted"/>
<feature type="compositionally biased region" description="Polar residues" evidence="1">
    <location>
        <begin position="86"/>
        <end position="108"/>
    </location>
</feature>
<gene>
    <name evidence="2" type="ORF">PIB30_079604</name>
</gene>
<accession>A0ABU6RRX7</accession>
<name>A0ABU6RRX7_9FABA</name>
<comment type="caution">
    <text evidence="2">The sequence shown here is derived from an EMBL/GenBank/DDBJ whole genome shotgun (WGS) entry which is preliminary data.</text>
</comment>
<sequence>MSSCDDYLGINPSMVHSCQMSWTPSKAAMFPEHVINNVPQVLRPNHGEDPVTDNSAIIRQKPHRQKEQDDHLVPRGSFPNLGLKASGTTPSTCNSHLMASGTTPSPCSSHHLASGTTPSPCVPNYFSATKSL</sequence>
<evidence type="ECO:0000256" key="1">
    <source>
        <dbReference type="SAM" id="MobiDB-lite"/>
    </source>
</evidence>
<organism evidence="2 3">
    <name type="scientific">Stylosanthes scabra</name>
    <dbReference type="NCBI Taxonomy" id="79078"/>
    <lineage>
        <taxon>Eukaryota</taxon>
        <taxon>Viridiplantae</taxon>
        <taxon>Streptophyta</taxon>
        <taxon>Embryophyta</taxon>
        <taxon>Tracheophyta</taxon>
        <taxon>Spermatophyta</taxon>
        <taxon>Magnoliopsida</taxon>
        <taxon>eudicotyledons</taxon>
        <taxon>Gunneridae</taxon>
        <taxon>Pentapetalae</taxon>
        <taxon>rosids</taxon>
        <taxon>fabids</taxon>
        <taxon>Fabales</taxon>
        <taxon>Fabaceae</taxon>
        <taxon>Papilionoideae</taxon>
        <taxon>50 kb inversion clade</taxon>
        <taxon>dalbergioids sensu lato</taxon>
        <taxon>Dalbergieae</taxon>
        <taxon>Pterocarpus clade</taxon>
        <taxon>Stylosanthes</taxon>
    </lineage>
</organism>
<feature type="region of interest" description="Disordered" evidence="1">
    <location>
        <begin position="41"/>
        <end position="119"/>
    </location>
</feature>
<reference evidence="2 3" key="1">
    <citation type="journal article" date="2023" name="Plants (Basel)">
        <title>Bridging the Gap: Combining Genomics and Transcriptomics Approaches to Understand Stylosanthes scabra, an Orphan Legume from the Brazilian Caatinga.</title>
        <authorList>
            <person name="Ferreira-Neto J.R.C."/>
            <person name="da Silva M.D."/>
            <person name="Binneck E."/>
            <person name="de Melo N.F."/>
            <person name="da Silva R.H."/>
            <person name="de Melo A.L.T.M."/>
            <person name="Pandolfi V."/>
            <person name="Bustamante F.O."/>
            <person name="Brasileiro-Vidal A.C."/>
            <person name="Benko-Iseppon A.M."/>
        </authorList>
    </citation>
    <scope>NUCLEOTIDE SEQUENCE [LARGE SCALE GENOMIC DNA]</scope>
    <source>
        <tissue evidence="2">Leaves</tissue>
    </source>
</reference>
<keyword evidence="3" id="KW-1185">Reference proteome</keyword>
<dbReference type="Proteomes" id="UP001341840">
    <property type="component" value="Unassembled WGS sequence"/>
</dbReference>